<comment type="caution">
    <text evidence="1">The sequence shown here is derived from an EMBL/GenBank/DDBJ whole genome shotgun (WGS) entry which is preliminary data.</text>
</comment>
<evidence type="ECO:0000313" key="1">
    <source>
        <dbReference type="EMBL" id="NID06721.1"/>
    </source>
</evidence>
<proteinExistence type="predicted"/>
<gene>
    <name evidence="1" type="ORF">HBF26_17650</name>
</gene>
<reference evidence="1 2" key="1">
    <citation type="journal article" date="2011" name="Curr. Microbiol.">
        <title>Luteibacter jiangsuensis sp. nov.: a methamidophos-degrading bacterium isolated from a methamidophos-manufacturing factory.</title>
        <authorList>
            <person name="Wang L."/>
            <person name="Wang G.L."/>
            <person name="Li S.P."/>
            <person name="Jiang J.D."/>
        </authorList>
    </citation>
    <scope>NUCLEOTIDE SEQUENCE [LARGE SCALE GENOMIC DNA]</scope>
    <source>
        <strain evidence="1 2">CGMCC 1.10133</strain>
    </source>
</reference>
<organism evidence="1 2">
    <name type="scientific">Luteibacter jiangsuensis</name>
    <dbReference type="NCBI Taxonomy" id="637577"/>
    <lineage>
        <taxon>Bacteria</taxon>
        <taxon>Pseudomonadati</taxon>
        <taxon>Pseudomonadota</taxon>
        <taxon>Gammaproteobacteria</taxon>
        <taxon>Lysobacterales</taxon>
        <taxon>Rhodanobacteraceae</taxon>
        <taxon>Luteibacter</taxon>
    </lineage>
</organism>
<dbReference type="Proteomes" id="UP001429601">
    <property type="component" value="Unassembled WGS sequence"/>
</dbReference>
<dbReference type="RefSeq" id="WP_167129352.1">
    <property type="nucleotide sequence ID" value="NZ_JAAQQR010000011.1"/>
</dbReference>
<dbReference type="EMBL" id="JAAQQR010000011">
    <property type="protein sequence ID" value="NID06721.1"/>
    <property type="molecule type" value="Genomic_DNA"/>
</dbReference>
<evidence type="ECO:0000313" key="2">
    <source>
        <dbReference type="Proteomes" id="UP001429601"/>
    </source>
</evidence>
<keyword evidence="2" id="KW-1185">Reference proteome</keyword>
<sequence length="72" mass="8313">MNESLIEMFGEQTYEALDIAPTIIGRTPITRQRQTKLATDLCASLLMIPPKKLKVRWQKLSNWTQIFHGIQV</sequence>
<name>A0ABX0QAY4_9GAMM</name>
<accession>A0ABX0QAY4</accession>
<protein>
    <submittedName>
        <fullName evidence="1">Uncharacterized protein</fullName>
    </submittedName>
</protein>